<keyword evidence="1 2" id="KW-0238">DNA-binding</keyword>
<dbReference type="PROSITE" id="PS50977">
    <property type="entry name" value="HTH_TETR_2"/>
    <property type="match status" value="1"/>
</dbReference>
<dbReference type="InterPro" id="IPR009057">
    <property type="entry name" value="Homeodomain-like_sf"/>
</dbReference>
<evidence type="ECO:0000313" key="4">
    <source>
        <dbReference type="EMBL" id="BEG98960.1"/>
    </source>
</evidence>
<gene>
    <name evidence="4" type="ORF">BSYN_12250</name>
</gene>
<dbReference type="InterPro" id="IPR050109">
    <property type="entry name" value="HTH-type_TetR-like_transc_reg"/>
</dbReference>
<dbReference type="InterPro" id="IPR001647">
    <property type="entry name" value="HTH_TetR"/>
</dbReference>
<dbReference type="PANTHER" id="PTHR30328:SF54">
    <property type="entry name" value="HTH-TYPE TRANSCRIPTIONAL REPRESSOR SCO4008"/>
    <property type="match status" value="1"/>
</dbReference>
<dbReference type="InterPro" id="IPR036271">
    <property type="entry name" value="Tet_transcr_reg_TetR-rel_C_sf"/>
</dbReference>
<organism evidence="4 5">
    <name type="scientific">Bacteroides sedimenti</name>
    <dbReference type="NCBI Taxonomy" id="2136147"/>
    <lineage>
        <taxon>Bacteria</taxon>
        <taxon>Pseudomonadati</taxon>
        <taxon>Bacteroidota</taxon>
        <taxon>Bacteroidia</taxon>
        <taxon>Bacteroidales</taxon>
        <taxon>Bacteroidaceae</taxon>
        <taxon>Bacteroides</taxon>
    </lineage>
</organism>
<sequence>MQLTMMLNTNVIMKEKEEINTEQAILEAAEKEFLDKGYALTKTTEIAKIAGVNHAMLHYYFRTKENLFNQVFQKKMSILIASFATKVDEELPFTEKIRFIVEEHFNFLAENPKLPFFILSEFITNKERLDKLCDMATPEISGFVDKIKTEVNDEIAKGNIAPIDPFNLILDIVSLNVFAFLAHPLVEKVTESIGKDYQAFIEQRRDENVLVILRRLQT</sequence>
<keyword evidence="5" id="KW-1185">Reference proteome</keyword>
<proteinExistence type="predicted"/>
<name>A0ABN6Z355_9BACE</name>
<evidence type="ECO:0000313" key="5">
    <source>
        <dbReference type="Proteomes" id="UP001496674"/>
    </source>
</evidence>
<reference evidence="4 5" key="1">
    <citation type="submission" date="2023-04" db="EMBL/GenBank/DDBJ databases">
        <title>Draft genome sequence of acteroides sedimenti strain YN3PY1.</title>
        <authorList>
            <person name="Yoshida N."/>
        </authorList>
    </citation>
    <scope>NUCLEOTIDE SEQUENCE [LARGE SCALE GENOMIC DNA]</scope>
    <source>
        <strain evidence="4 5">YN3PY1</strain>
    </source>
</reference>
<feature type="domain" description="HTH tetR-type" evidence="3">
    <location>
        <begin position="19"/>
        <end position="79"/>
    </location>
</feature>
<evidence type="ECO:0000256" key="1">
    <source>
        <dbReference type="ARBA" id="ARBA00023125"/>
    </source>
</evidence>
<dbReference type="EMBL" id="AP028055">
    <property type="protein sequence ID" value="BEG98960.1"/>
    <property type="molecule type" value="Genomic_DNA"/>
</dbReference>
<protein>
    <recommendedName>
        <fullName evidence="3">HTH tetR-type domain-containing protein</fullName>
    </recommendedName>
</protein>
<dbReference type="SUPFAM" id="SSF46689">
    <property type="entry name" value="Homeodomain-like"/>
    <property type="match status" value="1"/>
</dbReference>
<dbReference type="SUPFAM" id="SSF48498">
    <property type="entry name" value="Tetracyclin repressor-like, C-terminal domain"/>
    <property type="match status" value="1"/>
</dbReference>
<evidence type="ECO:0000256" key="2">
    <source>
        <dbReference type="PROSITE-ProRule" id="PRU00335"/>
    </source>
</evidence>
<dbReference type="Gene3D" id="1.10.357.10">
    <property type="entry name" value="Tetracycline Repressor, domain 2"/>
    <property type="match status" value="1"/>
</dbReference>
<dbReference type="PANTHER" id="PTHR30328">
    <property type="entry name" value="TRANSCRIPTIONAL REPRESSOR"/>
    <property type="match status" value="1"/>
</dbReference>
<feature type="DNA-binding region" description="H-T-H motif" evidence="2">
    <location>
        <begin position="42"/>
        <end position="61"/>
    </location>
</feature>
<evidence type="ECO:0000259" key="3">
    <source>
        <dbReference type="PROSITE" id="PS50977"/>
    </source>
</evidence>
<dbReference type="PRINTS" id="PR00455">
    <property type="entry name" value="HTHTETR"/>
</dbReference>
<dbReference type="Proteomes" id="UP001496674">
    <property type="component" value="Chromosome"/>
</dbReference>
<accession>A0ABN6Z355</accession>
<dbReference type="Pfam" id="PF00440">
    <property type="entry name" value="TetR_N"/>
    <property type="match status" value="1"/>
</dbReference>